<feature type="compositionally biased region" description="Polar residues" evidence="1">
    <location>
        <begin position="55"/>
        <end position="72"/>
    </location>
</feature>
<dbReference type="PANTHER" id="PTHR28031:SF1">
    <property type="entry name" value="PROLINE-RICH PROTEIN HUA1"/>
    <property type="match status" value="1"/>
</dbReference>
<comment type="caution">
    <text evidence="2">The sequence shown here is derived from an EMBL/GenBank/DDBJ whole genome shotgun (WGS) entry which is preliminary data.</text>
</comment>
<name>A0AAD5V750_9APHY</name>
<dbReference type="Proteomes" id="UP001212997">
    <property type="component" value="Unassembled WGS sequence"/>
</dbReference>
<dbReference type="EMBL" id="JANAWD010000080">
    <property type="protein sequence ID" value="KAJ3487868.1"/>
    <property type="molecule type" value="Genomic_DNA"/>
</dbReference>
<reference evidence="2" key="1">
    <citation type="submission" date="2022-07" db="EMBL/GenBank/DDBJ databases">
        <title>Genome Sequence of Physisporinus lineatus.</title>
        <authorList>
            <person name="Buettner E."/>
        </authorList>
    </citation>
    <scope>NUCLEOTIDE SEQUENCE</scope>
    <source>
        <strain evidence="2">VT162</strain>
    </source>
</reference>
<evidence type="ECO:0000256" key="1">
    <source>
        <dbReference type="SAM" id="MobiDB-lite"/>
    </source>
</evidence>
<protein>
    <submittedName>
        <fullName evidence="2">Uncharacterized protein</fullName>
    </submittedName>
</protein>
<dbReference type="InterPro" id="IPR038910">
    <property type="entry name" value="Hua1-like"/>
</dbReference>
<feature type="region of interest" description="Disordered" evidence="1">
    <location>
        <begin position="214"/>
        <end position="272"/>
    </location>
</feature>
<dbReference type="PANTHER" id="PTHR28031">
    <property type="entry name" value="PROLINE-RICH PROTEIN HUA1"/>
    <property type="match status" value="1"/>
</dbReference>
<proteinExistence type="predicted"/>
<feature type="compositionally biased region" description="Low complexity" evidence="1">
    <location>
        <begin position="348"/>
        <end position="358"/>
    </location>
</feature>
<feature type="compositionally biased region" description="Low complexity" evidence="1">
    <location>
        <begin position="26"/>
        <end position="50"/>
    </location>
</feature>
<sequence>MILPDDYPPDLPPPTPPKSAHNPFPRRSASQSSSDPQDSSMAASSSNSIDRSAEPGSSRNNDSTSTPPTDNSGPDPLNEELPPAYTPAADSSQGETTIEYGPRRPFQPVHQPPVIPQQTGWPMGPHPPGRPWNQYPRFPPRMGMIPPVPPVPQIPQPPFLQPPPQHPLTIARTNTMHHQGPMSAPPLPSRPVSDFARDFYAAGADADMSLLGGSVRQYAPTPGPSRDAAPANQSTPLPGGPPARSEGPVSPQIPDDGSPTKTPVPGHPLLRDGKILVFPPEFECKKCHNTGYKNYDPSHPCEKCWSKYSKPFSGPITYTPWSSTPNLPSSGSHTNIQRPLPAFSPPQGGRASGASSSGTIHRPSQSVSNLSEPNTSRLTRSASSSRINAGYPGAAARVIPVAGGAVPMSPYLDPLQGPPPQNPNYAPSTPAPLPNNDSRPSNVSSNMLNHSRTVLRRPPPGPPPTQFATRPPDITVRPGDSRLGGRLCWRCGGSGRISFFLLETGMCNICSGVGRTY</sequence>
<evidence type="ECO:0000313" key="3">
    <source>
        <dbReference type="Proteomes" id="UP001212997"/>
    </source>
</evidence>
<gene>
    <name evidence="2" type="ORF">NLI96_g3234</name>
</gene>
<keyword evidence="3" id="KW-1185">Reference proteome</keyword>
<feature type="region of interest" description="Disordered" evidence="1">
    <location>
        <begin position="410"/>
        <end position="479"/>
    </location>
</feature>
<evidence type="ECO:0000313" key="2">
    <source>
        <dbReference type="EMBL" id="KAJ3487868.1"/>
    </source>
</evidence>
<feature type="compositionally biased region" description="Polar residues" evidence="1">
    <location>
        <begin position="324"/>
        <end position="337"/>
    </location>
</feature>
<dbReference type="GO" id="GO:0005737">
    <property type="term" value="C:cytoplasm"/>
    <property type="evidence" value="ECO:0007669"/>
    <property type="project" value="TreeGrafter"/>
</dbReference>
<feature type="region of interest" description="Disordered" evidence="1">
    <location>
        <begin position="324"/>
        <end position="388"/>
    </location>
</feature>
<feature type="compositionally biased region" description="Polar residues" evidence="1">
    <location>
        <begin position="362"/>
        <end position="374"/>
    </location>
</feature>
<organism evidence="2 3">
    <name type="scientific">Meripilus lineatus</name>
    <dbReference type="NCBI Taxonomy" id="2056292"/>
    <lineage>
        <taxon>Eukaryota</taxon>
        <taxon>Fungi</taxon>
        <taxon>Dikarya</taxon>
        <taxon>Basidiomycota</taxon>
        <taxon>Agaricomycotina</taxon>
        <taxon>Agaricomycetes</taxon>
        <taxon>Polyporales</taxon>
        <taxon>Meripilaceae</taxon>
        <taxon>Meripilus</taxon>
    </lineage>
</organism>
<accession>A0AAD5V750</accession>
<dbReference type="PRINTS" id="PR01217">
    <property type="entry name" value="PRICHEXTENSN"/>
</dbReference>
<feature type="compositionally biased region" description="Low complexity" evidence="1">
    <location>
        <begin position="375"/>
        <end position="386"/>
    </location>
</feature>
<feature type="compositionally biased region" description="Pro residues" evidence="1">
    <location>
        <begin position="146"/>
        <end position="166"/>
    </location>
</feature>
<feature type="compositionally biased region" description="Polar residues" evidence="1">
    <location>
        <begin position="435"/>
        <end position="451"/>
    </location>
</feature>
<feature type="region of interest" description="Disordered" evidence="1">
    <location>
        <begin position="1"/>
        <end position="166"/>
    </location>
</feature>
<dbReference type="AlphaFoldDB" id="A0AAD5V750"/>